<comment type="caution">
    <text evidence="4">The sequence shown here is derived from an EMBL/GenBank/DDBJ whole genome shotgun (WGS) entry which is preliminary data.</text>
</comment>
<dbReference type="GO" id="GO:0043565">
    <property type="term" value="F:sequence-specific DNA binding"/>
    <property type="evidence" value="ECO:0007669"/>
    <property type="project" value="InterPro"/>
</dbReference>
<name>A0AAV4KNY5_9ACTN</name>
<gene>
    <name evidence="4" type="ORF">GCM10010497_32520</name>
</gene>
<dbReference type="SUPFAM" id="SSF46689">
    <property type="entry name" value="Homeodomain-like"/>
    <property type="match status" value="1"/>
</dbReference>
<dbReference type="RefSeq" id="WP_372460687.1">
    <property type="nucleotide sequence ID" value="NZ_BMSJ01000005.1"/>
</dbReference>
<evidence type="ECO:0000256" key="1">
    <source>
        <dbReference type="ARBA" id="ARBA00023015"/>
    </source>
</evidence>
<dbReference type="InterPro" id="IPR018060">
    <property type="entry name" value="HTH_AraC"/>
</dbReference>
<protein>
    <recommendedName>
        <fullName evidence="3">HTH araC/xylS-type domain-containing protein</fullName>
    </recommendedName>
</protein>
<proteinExistence type="predicted"/>
<evidence type="ECO:0000259" key="3">
    <source>
        <dbReference type="PROSITE" id="PS01124"/>
    </source>
</evidence>
<dbReference type="AlphaFoldDB" id="A0AAV4KNY5"/>
<evidence type="ECO:0000313" key="5">
    <source>
        <dbReference type="Proteomes" id="UP000642014"/>
    </source>
</evidence>
<dbReference type="Pfam" id="PF12833">
    <property type="entry name" value="HTH_18"/>
    <property type="match status" value="1"/>
</dbReference>
<accession>A0AAV4KNY5</accession>
<reference evidence="4 5" key="1">
    <citation type="journal article" date="2014" name="Int. J. Syst. Evol. Microbiol.">
        <title>Complete genome sequence of Corynebacterium casei LMG S-19264T (=DSM 44701T), isolated from a smear-ripened cheese.</title>
        <authorList>
            <consortium name="US DOE Joint Genome Institute (JGI-PGF)"/>
            <person name="Walter F."/>
            <person name="Albersmeier A."/>
            <person name="Kalinowski J."/>
            <person name="Ruckert C."/>
        </authorList>
    </citation>
    <scope>NUCLEOTIDE SEQUENCE [LARGE SCALE GENOMIC DNA]</scope>
    <source>
        <strain evidence="4 5">JCM 4205</strain>
    </source>
</reference>
<sequence>MTAAGRLLRSDDLPLRAVAQRYGCSSGFAFAKAFRRECGVAPGQYRGSA</sequence>
<evidence type="ECO:0000256" key="2">
    <source>
        <dbReference type="ARBA" id="ARBA00023163"/>
    </source>
</evidence>
<dbReference type="EMBL" id="BMSJ01000005">
    <property type="protein sequence ID" value="GGR27547.1"/>
    <property type="molecule type" value="Genomic_DNA"/>
</dbReference>
<dbReference type="Gene3D" id="1.10.10.60">
    <property type="entry name" value="Homeodomain-like"/>
    <property type="match status" value="1"/>
</dbReference>
<dbReference type="GO" id="GO:0003700">
    <property type="term" value="F:DNA-binding transcription factor activity"/>
    <property type="evidence" value="ECO:0007669"/>
    <property type="project" value="InterPro"/>
</dbReference>
<feature type="domain" description="HTH araC/xylS-type" evidence="3">
    <location>
        <begin position="1"/>
        <end position="48"/>
    </location>
</feature>
<dbReference type="Proteomes" id="UP000642014">
    <property type="component" value="Unassembled WGS sequence"/>
</dbReference>
<keyword evidence="2" id="KW-0804">Transcription</keyword>
<evidence type="ECO:0000313" key="4">
    <source>
        <dbReference type="EMBL" id="GGR27547.1"/>
    </source>
</evidence>
<keyword evidence="1" id="KW-0805">Transcription regulation</keyword>
<dbReference type="PROSITE" id="PS01124">
    <property type="entry name" value="HTH_ARAC_FAMILY_2"/>
    <property type="match status" value="1"/>
</dbReference>
<dbReference type="InterPro" id="IPR009057">
    <property type="entry name" value="Homeodomain-like_sf"/>
</dbReference>
<organism evidence="4 5">
    <name type="scientific">Streptomyces cinereoruber</name>
    <dbReference type="NCBI Taxonomy" id="67260"/>
    <lineage>
        <taxon>Bacteria</taxon>
        <taxon>Bacillati</taxon>
        <taxon>Actinomycetota</taxon>
        <taxon>Actinomycetes</taxon>
        <taxon>Kitasatosporales</taxon>
        <taxon>Streptomycetaceae</taxon>
        <taxon>Streptomyces</taxon>
    </lineage>
</organism>